<gene>
    <name evidence="2" type="ORF">EZS28_015817</name>
</gene>
<feature type="compositionally biased region" description="Low complexity" evidence="1">
    <location>
        <begin position="1100"/>
        <end position="1123"/>
    </location>
</feature>
<evidence type="ECO:0000313" key="3">
    <source>
        <dbReference type="Proteomes" id="UP000324800"/>
    </source>
</evidence>
<feature type="compositionally biased region" description="Basic and acidic residues" evidence="1">
    <location>
        <begin position="212"/>
        <end position="240"/>
    </location>
</feature>
<feature type="compositionally biased region" description="Basic and acidic residues" evidence="1">
    <location>
        <begin position="1040"/>
        <end position="1057"/>
    </location>
</feature>
<dbReference type="AlphaFoldDB" id="A0A5J4W298"/>
<dbReference type="Proteomes" id="UP000324800">
    <property type="component" value="Unassembled WGS sequence"/>
</dbReference>
<evidence type="ECO:0000313" key="2">
    <source>
        <dbReference type="EMBL" id="KAA6388656.1"/>
    </source>
</evidence>
<feature type="region of interest" description="Disordered" evidence="1">
    <location>
        <begin position="923"/>
        <end position="951"/>
    </location>
</feature>
<evidence type="ECO:0000256" key="1">
    <source>
        <dbReference type="SAM" id="MobiDB-lite"/>
    </source>
</evidence>
<comment type="caution">
    <text evidence="2">The sequence shown here is derived from an EMBL/GenBank/DDBJ whole genome shotgun (WGS) entry which is preliminary data.</text>
</comment>
<feature type="compositionally biased region" description="Low complexity" evidence="1">
    <location>
        <begin position="923"/>
        <end position="939"/>
    </location>
</feature>
<feature type="compositionally biased region" description="Polar residues" evidence="1">
    <location>
        <begin position="940"/>
        <end position="951"/>
    </location>
</feature>
<feature type="region of interest" description="Disordered" evidence="1">
    <location>
        <begin position="1040"/>
        <end position="1133"/>
    </location>
</feature>
<dbReference type="EMBL" id="SNRW01003897">
    <property type="protein sequence ID" value="KAA6388656.1"/>
    <property type="molecule type" value="Genomic_DNA"/>
</dbReference>
<feature type="region of interest" description="Disordered" evidence="1">
    <location>
        <begin position="676"/>
        <end position="712"/>
    </location>
</feature>
<feature type="compositionally biased region" description="Polar residues" evidence="1">
    <location>
        <begin position="199"/>
        <end position="211"/>
    </location>
</feature>
<sequence>MRVQQSSDLRDYPNNLQNSVINLNQTKLSHIDQIELMVMIILKYMQIRYLKVKVYMMSSLKNEEWSGRLLDTLECGEMNGEQFGRVGQLNPLNPFEITAGVGIGLSNEFAPLVQLIQSDIERWNNKELEQKKKVEFINLISRCVRGYTHWTDPLRHRPFDPISNRAKQVAFMWIRFGRQTIEKPNYEDIDNQFNQQQMNETNKNEQGNGITDNEKKDKEKEEVKDSNKDKKGIDKKDSKGADQQQAQLLIQQQQQQLLLLLSSSSSSHAQIQHHHHHDHLVECPTNIQGTERYNEIQQKRQEEYKIRREIRKQEQDYSSDMRDVNITAFSKDKWNESELNNEEEITVQSPDSKLNPPHPLRVSLGRGLLSPFHANLLRLQFRTISRTGICSFPQFIRVVLDTFKGQQLQVNKKGTSYPSTQTVMNFLFPPIWNKVNKQVIENMRSNLCTNKFCSRITVEGERGIDEIQDEQLNIQQQKQKDMELYNKLKEQEKEQEQQKKVYENDDLNEYKNEADVDQQGDKEKEKEFDREQLVYEMDPQYTEHSGNLPDYDIHSLDDMLAYARLLSRWTDANGRLSRRRFASIPIPYEEEIWQLYREKEREDFNSAFQVALALSKLVPSHLNSSQIAISLLAPELRIDQSTAPEGNDVEWHEELQRIYEENELDNQDITDPIDIKFTQHNKQRRKSDTLQEVEEHNETENERKQQRANSRLKMKKSSVIKAQYEEDVAKYADIIKMMRMKFKDSLVALQGFEYNYNEIKITHTPQQEIQIYSDAVLKPRAIVYPGGNNLFNIEQFQDVISPSRIDPEQYLDQSSSQYLSSLNIEHDEIDRINSQTSLTQYNQKINEVQQQQQEQLQDGKSSPTGFLMNQSASTLKLYNELEKDPQFKNKKKSDIFSLVIQLKEQKKQQQKQQTIQKYLQVSSSKSSLTDGSTPSSPTSYNRSQQKAEQQSKLIQQMLLKVQEEKRTIISNKARGKSSRFLYEHRILLPSIPQTQGMQLKMLLFDLFSAPTPAPRWEMDLDEKEKQRIKKENELKEKLERENIEKEEKEKELKKLDQSNENSGSGSEEEGKHHQTTKVTVQKRRQSFLLKKEKENQSKDNPFSNNYQQPPSSQPSNKNSTNTSEYERGITPSQQLSTAKFQTKAQNEFAMGFMNNENLKMMIDPFVLIAYMCADVNRYEGMEYQKIHASKKHFIAVRHFIDCVTADLKDSQERLKMMD</sequence>
<protein>
    <submittedName>
        <fullName evidence="2">Uncharacterized protein</fullName>
    </submittedName>
</protein>
<proteinExistence type="predicted"/>
<reference evidence="2 3" key="1">
    <citation type="submission" date="2019-03" db="EMBL/GenBank/DDBJ databases">
        <title>Single cell metagenomics reveals metabolic interactions within the superorganism composed of flagellate Streblomastix strix and complex community of Bacteroidetes bacteria on its surface.</title>
        <authorList>
            <person name="Treitli S.C."/>
            <person name="Kolisko M."/>
            <person name="Husnik F."/>
            <person name="Keeling P."/>
            <person name="Hampl V."/>
        </authorList>
    </citation>
    <scope>NUCLEOTIDE SEQUENCE [LARGE SCALE GENOMIC DNA]</scope>
    <source>
        <strain evidence="2">ST1C</strain>
    </source>
</reference>
<accession>A0A5J4W298</accession>
<name>A0A5J4W298_9EUKA</name>
<feature type="region of interest" description="Disordered" evidence="1">
    <location>
        <begin position="495"/>
        <end position="530"/>
    </location>
</feature>
<feature type="region of interest" description="Disordered" evidence="1">
    <location>
        <begin position="199"/>
        <end position="246"/>
    </location>
</feature>
<organism evidence="2 3">
    <name type="scientific">Streblomastix strix</name>
    <dbReference type="NCBI Taxonomy" id="222440"/>
    <lineage>
        <taxon>Eukaryota</taxon>
        <taxon>Metamonada</taxon>
        <taxon>Preaxostyla</taxon>
        <taxon>Oxymonadida</taxon>
        <taxon>Streblomastigidae</taxon>
        <taxon>Streblomastix</taxon>
    </lineage>
</organism>
<feature type="compositionally biased region" description="Basic and acidic residues" evidence="1">
    <location>
        <begin position="686"/>
        <end position="705"/>
    </location>
</feature>